<proteinExistence type="predicted"/>
<name>A0A6A5SBA4_9PLEO</name>
<feature type="region of interest" description="Disordered" evidence="1">
    <location>
        <begin position="49"/>
        <end position="102"/>
    </location>
</feature>
<evidence type="ECO:0000256" key="1">
    <source>
        <dbReference type="SAM" id="MobiDB-lite"/>
    </source>
</evidence>
<sequence>MCCFGRCGTLPPPPIDFERLAAGGYGPLPPPGPIGEHIGHLAHLFPVGKRGGGGFAGRDGRGRGDHGPSQGGSSRGGDRSNRRSGSKTSSNLGIPSSTSAPQSWRYCAGIIPFKLNLQSP</sequence>
<evidence type="ECO:0000313" key="2">
    <source>
        <dbReference type="EMBL" id="KAF1934727.1"/>
    </source>
</evidence>
<reference evidence="2" key="1">
    <citation type="journal article" date="2020" name="Stud. Mycol.">
        <title>101 Dothideomycetes genomes: a test case for predicting lifestyles and emergence of pathogens.</title>
        <authorList>
            <person name="Haridas S."/>
            <person name="Albert R."/>
            <person name="Binder M."/>
            <person name="Bloem J."/>
            <person name="Labutti K."/>
            <person name="Salamov A."/>
            <person name="Andreopoulos B."/>
            <person name="Baker S."/>
            <person name="Barry K."/>
            <person name="Bills G."/>
            <person name="Bluhm B."/>
            <person name="Cannon C."/>
            <person name="Castanera R."/>
            <person name="Culley D."/>
            <person name="Daum C."/>
            <person name="Ezra D."/>
            <person name="Gonzalez J."/>
            <person name="Henrissat B."/>
            <person name="Kuo A."/>
            <person name="Liang C."/>
            <person name="Lipzen A."/>
            <person name="Lutzoni F."/>
            <person name="Magnuson J."/>
            <person name="Mondo S."/>
            <person name="Nolan M."/>
            <person name="Ohm R."/>
            <person name="Pangilinan J."/>
            <person name="Park H.-J."/>
            <person name="Ramirez L."/>
            <person name="Alfaro M."/>
            <person name="Sun H."/>
            <person name="Tritt A."/>
            <person name="Yoshinaga Y."/>
            <person name="Zwiers L.-H."/>
            <person name="Turgeon B."/>
            <person name="Goodwin S."/>
            <person name="Spatafora J."/>
            <person name="Crous P."/>
            <person name="Grigoriev I."/>
        </authorList>
    </citation>
    <scope>NUCLEOTIDE SEQUENCE</scope>
    <source>
        <strain evidence="2">CBS 161.51</strain>
    </source>
</reference>
<feature type="compositionally biased region" description="Polar residues" evidence="1">
    <location>
        <begin position="87"/>
        <end position="102"/>
    </location>
</feature>
<accession>A0A6A5SBA4</accession>
<protein>
    <submittedName>
        <fullName evidence="2">Uncharacterized protein</fullName>
    </submittedName>
</protein>
<evidence type="ECO:0000313" key="3">
    <source>
        <dbReference type="Proteomes" id="UP000800038"/>
    </source>
</evidence>
<dbReference type="AlphaFoldDB" id="A0A6A5SBA4"/>
<dbReference type="EMBL" id="ML976390">
    <property type="protein sequence ID" value="KAF1934727.1"/>
    <property type="molecule type" value="Genomic_DNA"/>
</dbReference>
<gene>
    <name evidence="2" type="ORF">EJ02DRAFT_471689</name>
</gene>
<dbReference type="Proteomes" id="UP000800038">
    <property type="component" value="Unassembled WGS sequence"/>
</dbReference>
<keyword evidence="3" id="KW-1185">Reference proteome</keyword>
<organism evidence="2 3">
    <name type="scientific">Clathrospora elynae</name>
    <dbReference type="NCBI Taxonomy" id="706981"/>
    <lineage>
        <taxon>Eukaryota</taxon>
        <taxon>Fungi</taxon>
        <taxon>Dikarya</taxon>
        <taxon>Ascomycota</taxon>
        <taxon>Pezizomycotina</taxon>
        <taxon>Dothideomycetes</taxon>
        <taxon>Pleosporomycetidae</taxon>
        <taxon>Pleosporales</taxon>
        <taxon>Diademaceae</taxon>
        <taxon>Clathrospora</taxon>
    </lineage>
</organism>